<evidence type="ECO:0000313" key="2">
    <source>
        <dbReference type="EMBL" id="GAH22428.1"/>
    </source>
</evidence>
<protein>
    <recommendedName>
        <fullName evidence="1">N-acetyltransferase domain-containing protein</fullName>
    </recommendedName>
</protein>
<organism evidence="2">
    <name type="scientific">marine sediment metagenome</name>
    <dbReference type="NCBI Taxonomy" id="412755"/>
    <lineage>
        <taxon>unclassified sequences</taxon>
        <taxon>metagenomes</taxon>
        <taxon>ecological metagenomes</taxon>
    </lineage>
</organism>
<dbReference type="SUPFAM" id="SSF55729">
    <property type="entry name" value="Acyl-CoA N-acyltransferases (Nat)"/>
    <property type="match status" value="1"/>
</dbReference>
<dbReference type="AlphaFoldDB" id="X1FNT0"/>
<feature type="domain" description="N-acetyltransferase" evidence="1">
    <location>
        <begin position="1"/>
        <end position="136"/>
    </location>
</feature>
<sequence>SEHMLREEIDTFARRRIDWLQRMYEKGSRVKIALINNDQVGFLHIMPIEICPWGPVGRDLMVIPCLTVMGKANGRGIGRALINSAEEEVKGQGRKGIISMGYYHNHWFMPAPFFEKCGFSVIKRKGTIAILGKFFEESTESPQLLKPNFRFKPIAGKVVVDLFWNTFCPTSDIEAQRAREVAAEFGDSVVVREYCADKRLILSRYQIPRGIFINGKEIWWGHEAPKEGIRESISNALKHK</sequence>
<dbReference type="InterPro" id="IPR016181">
    <property type="entry name" value="Acyl_CoA_acyltransferase"/>
</dbReference>
<dbReference type="Pfam" id="PF13508">
    <property type="entry name" value="Acetyltransf_7"/>
    <property type="match status" value="1"/>
</dbReference>
<dbReference type="GO" id="GO:0016747">
    <property type="term" value="F:acyltransferase activity, transferring groups other than amino-acyl groups"/>
    <property type="evidence" value="ECO:0007669"/>
    <property type="project" value="InterPro"/>
</dbReference>
<evidence type="ECO:0000259" key="1">
    <source>
        <dbReference type="PROSITE" id="PS51186"/>
    </source>
</evidence>
<dbReference type="SUPFAM" id="SSF52833">
    <property type="entry name" value="Thioredoxin-like"/>
    <property type="match status" value="1"/>
</dbReference>
<reference evidence="2" key="1">
    <citation type="journal article" date="2014" name="Front. Microbiol.">
        <title>High frequency of phylogenetically diverse reductive dehalogenase-homologous genes in deep subseafloor sedimentary metagenomes.</title>
        <authorList>
            <person name="Kawai M."/>
            <person name="Futagami T."/>
            <person name="Toyoda A."/>
            <person name="Takaki Y."/>
            <person name="Nishi S."/>
            <person name="Hori S."/>
            <person name="Arai W."/>
            <person name="Tsubouchi T."/>
            <person name="Morono Y."/>
            <person name="Uchiyama I."/>
            <person name="Ito T."/>
            <person name="Fujiyama A."/>
            <person name="Inagaki F."/>
            <person name="Takami H."/>
        </authorList>
    </citation>
    <scope>NUCLEOTIDE SEQUENCE</scope>
    <source>
        <strain evidence="2">Expedition CK06-06</strain>
    </source>
</reference>
<feature type="non-terminal residue" evidence="2">
    <location>
        <position position="1"/>
    </location>
</feature>
<gene>
    <name evidence="2" type="ORF">S03H2_04801</name>
</gene>
<comment type="caution">
    <text evidence="2">The sequence shown here is derived from an EMBL/GenBank/DDBJ whole genome shotgun (WGS) entry which is preliminary data.</text>
</comment>
<dbReference type="CDD" id="cd04301">
    <property type="entry name" value="NAT_SF"/>
    <property type="match status" value="1"/>
</dbReference>
<dbReference type="PROSITE" id="PS51186">
    <property type="entry name" value="GNAT"/>
    <property type="match status" value="1"/>
</dbReference>
<dbReference type="Gene3D" id="3.40.630.30">
    <property type="match status" value="1"/>
</dbReference>
<dbReference type="InterPro" id="IPR036249">
    <property type="entry name" value="Thioredoxin-like_sf"/>
</dbReference>
<accession>X1FNT0</accession>
<proteinExistence type="predicted"/>
<dbReference type="EMBL" id="BARU01001943">
    <property type="protein sequence ID" value="GAH22428.1"/>
    <property type="molecule type" value="Genomic_DNA"/>
</dbReference>
<name>X1FNT0_9ZZZZ</name>
<dbReference type="InterPro" id="IPR000182">
    <property type="entry name" value="GNAT_dom"/>
</dbReference>